<evidence type="ECO:0000256" key="3">
    <source>
        <dbReference type="ARBA" id="ARBA00008184"/>
    </source>
</evidence>
<dbReference type="OrthoDB" id="9804372at2"/>
<protein>
    <recommendedName>
        <fullName evidence="5 9">Uracil-DNA glycosylase</fullName>
        <shortName evidence="9">UDG</shortName>
        <ecNumber evidence="4 9">3.2.2.27</ecNumber>
    </recommendedName>
</protein>
<gene>
    <name evidence="9" type="primary">ung</name>
    <name evidence="13" type="ORF">SAMN05444278_101345</name>
</gene>
<dbReference type="NCBIfam" id="TIGR00628">
    <property type="entry name" value="ung"/>
    <property type="match status" value="1"/>
</dbReference>
<evidence type="ECO:0000256" key="2">
    <source>
        <dbReference type="ARBA" id="ARBA00002631"/>
    </source>
</evidence>
<dbReference type="FunFam" id="3.40.470.10:FF:000001">
    <property type="entry name" value="Uracil-DNA glycosylase"/>
    <property type="match status" value="1"/>
</dbReference>
<dbReference type="NCBIfam" id="NF003592">
    <property type="entry name" value="PRK05254.1-5"/>
    <property type="match status" value="1"/>
</dbReference>
<dbReference type="InterPro" id="IPR036895">
    <property type="entry name" value="Uracil-DNA_glycosylase-like_sf"/>
</dbReference>
<dbReference type="InterPro" id="IPR002043">
    <property type="entry name" value="UDG_fam1"/>
</dbReference>
<reference evidence="13 14" key="1">
    <citation type="submission" date="2016-11" db="EMBL/GenBank/DDBJ databases">
        <authorList>
            <person name="Jaros S."/>
            <person name="Januszkiewicz K."/>
            <person name="Wedrychowicz H."/>
        </authorList>
    </citation>
    <scope>NUCLEOTIDE SEQUENCE [LARGE SCALE GENOMIC DNA]</scope>
    <source>
        <strain evidence="13 14">DSM 25661</strain>
    </source>
</reference>
<dbReference type="Pfam" id="PF03167">
    <property type="entry name" value="UDG"/>
    <property type="match status" value="1"/>
</dbReference>
<evidence type="ECO:0000256" key="6">
    <source>
        <dbReference type="ARBA" id="ARBA00022763"/>
    </source>
</evidence>
<evidence type="ECO:0000256" key="4">
    <source>
        <dbReference type="ARBA" id="ARBA00012030"/>
    </source>
</evidence>
<dbReference type="InterPro" id="IPR005122">
    <property type="entry name" value="Uracil-DNA_glycosylase-like"/>
</dbReference>
<dbReference type="EMBL" id="FQTW01000001">
    <property type="protein sequence ID" value="SHE36136.1"/>
    <property type="molecule type" value="Genomic_DNA"/>
</dbReference>
<feature type="domain" description="Uracil-DNA glycosylase-like" evidence="12">
    <location>
        <begin position="50"/>
        <end position="212"/>
    </location>
</feature>
<evidence type="ECO:0000256" key="10">
    <source>
        <dbReference type="PROSITE-ProRule" id="PRU10072"/>
    </source>
</evidence>
<dbReference type="PROSITE" id="PS00130">
    <property type="entry name" value="U_DNA_GLYCOSYLASE"/>
    <property type="match status" value="1"/>
</dbReference>
<evidence type="ECO:0000256" key="7">
    <source>
        <dbReference type="ARBA" id="ARBA00022801"/>
    </source>
</evidence>
<evidence type="ECO:0000256" key="11">
    <source>
        <dbReference type="RuleBase" id="RU003780"/>
    </source>
</evidence>
<dbReference type="RefSeq" id="WP_073191161.1">
    <property type="nucleotide sequence ID" value="NZ_FQTW01000001.1"/>
</dbReference>
<comment type="similarity">
    <text evidence="3 9 11">Belongs to the uracil-DNA glycosylase (UDG) superfamily. UNG family.</text>
</comment>
<dbReference type="Gene3D" id="3.40.470.10">
    <property type="entry name" value="Uracil-DNA glycosylase-like domain"/>
    <property type="match status" value="1"/>
</dbReference>
<accession>A0A1M4SVG6</accession>
<dbReference type="Proteomes" id="UP000184462">
    <property type="component" value="Unassembled WGS sequence"/>
</dbReference>
<dbReference type="AlphaFoldDB" id="A0A1M4SVG6"/>
<comment type="catalytic activity">
    <reaction evidence="1 9 11">
        <text>Hydrolyzes single-stranded DNA or mismatched double-stranded DNA and polynucleotides, releasing free uracil.</text>
        <dbReference type="EC" id="3.2.2.27"/>
    </reaction>
</comment>
<evidence type="ECO:0000256" key="8">
    <source>
        <dbReference type="ARBA" id="ARBA00023204"/>
    </source>
</evidence>
<dbReference type="GO" id="GO:0004844">
    <property type="term" value="F:uracil DNA N-glycosylase activity"/>
    <property type="evidence" value="ECO:0007669"/>
    <property type="project" value="UniProtKB-UniRule"/>
</dbReference>
<dbReference type="HAMAP" id="MF_00148">
    <property type="entry name" value="UDG"/>
    <property type="match status" value="1"/>
</dbReference>
<dbReference type="PANTHER" id="PTHR11264:SF0">
    <property type="entry name" value="URACIL-DNA GLYCOSYLASE"/>
    <property type="match status" value="1"/>
</dbReference>
<feature type="active site" description="Proton acceptor" evidence="9 10">
    <location>
        <position position="65"/>
    </location>
</feature>
<comment type="function">
    <text evidence="2 9 11">Excises uracil residues from the DNA which can arise as a result of misincorporation of dUMP residues by DNA polymerase or due to deamination of cytosine.</text>
</comment>
<evidence type="ECO:0000256" key="5">
    <source>
        <dbReference type="ARBA" id="ARBA00018429"/>
    </source>
</evidence>
<dbReference type="GO" id="GO:0005737">
    <property type="term" value="C:cytoplasm"/>
    <property type="evidence" value="ECO:0007669"/>
    <property type="project" value="UniProtKB-SubCell"/>
</dbReference>
<keyword evidence="9" id="KW-0963">Cytoplasm</keyword>
<comment type="subcellular location">
    <subcellularLocation>
        <location evidence="9">Cytoplasm</location>
    </subcellularLocation>
</comment>
<keyword evidence="7 9" id="KW-0378">Hydrolase</keyword>
<sequence length="222" mass="25421">MDVAINSNWKSFLKDEFEKPYFKSLAKFVKSEYKNYTCFPKGRDIFNAFELCDLEATKVIILGQDPYHGKNQAHGLAFSVPEGIKIPPSLQNIFRELKTDIKDFEIPNHGNLNHWARQGVLLLNATLTVRANEAGSHQNKGWEVFTDTVIKKLSNEKEQLVFLLWGGFAKKKARLINADQHLVLTSGHPSPLSANRGYWFGNRHFSTTNSFLNSHQKQTIKW</sequence>
<keyword evidence="14" id="KW-1185">Reference proteome</keyword>
<dbReference type="PANTHER" id="PTHR11264">
    <property type="entry name" value="URACIL-DNA GLYCOSYLASE"/>
    <property type="match status" value="1"/>
</dbReference>
<dbReference type="STRING" id="1155689.SAMN05444278_101345"/>
<name>A0A1M4SVG6_9FLAO</name>
<dbReference type="SUPFAM" id="SSF52141">
    <property type="entry name" value="Uracil-DNA glycosylase-like"/>
    <property type="match status" value="1"/>
</dbReference>
<dbReference type="NCBIfam" id="NF003591">
    <property type="entry name" value="PRK05254.1-4"/>
    <property type="match status" value="1"/>
</dbReference>
<evidence type="ECO:0000256" key="9">
    <source>
        <dbReference type="HAMAP-Rule" id="MF_00148"/>
    </source>
</evidence>
<evidence type="ECO:0000313" key="14">
    <source>
        <dbReference type="Proteomes" id="UP000184462"/>
    </source>
</evidence>
<evidence type="ECO:0000259" key="12">
    <source>
        <dbReference type="SMART" id="SM00986"/>
    </source>
</evidence>
<dbReference type="EC" id="3.2.2.27" evidence="4 9"/>
<dbReference type="CDD" id="cd10027">
    <property type="entry name" value="UDG-F1-like"/>
    <property type="match status" value="1"/>
</dbReference>
<keyword evidence="8 9" id="KW-0234">DNA repair</keyword>
<evidence type="ECO:0000313" key="13">
    <source>
        <dbReference type="EMBL" id="SHE36136.1"/>
    </source>
</evidence>
<proteinExistence type="inferred from homology"/>
<dbReference type="NCBIfam" id="NF003589">
    <property type="entry name" value="PRK05254.1-2"/>
    <property type="match status" value="1"/>
</dbReference>
<dbReference type="GO" id="GO:0097510">
    <property type="term" value="P:base-excision repair, AP site formation via deaminated base removal"/>
    <property type="evidence" value="ECO:0007669"/>
    <property type="project" value="TreeGrafter"/>
</dbReference>
<organism evidence="13 14">
    <name type="scientific">Psychroflexus salarius</name>
    <dbReference type="NCBI Taxonomy" id="1155689"/>
    <lineage>
        <taxon>Bacteria</taxon>
        <taxon>Pseudomonadati</taxon>
        <taxon>Bacteroidota</taxon>
        <taxon>Flavobacteriia</taxon>
        <taxon>Flavobacteriales</taxon>
        <taxon>Flavobacteriaceae</taxon>
        <taxon>Psychroflexus</taxon>
    </lineage>
</organism>
<dbReference type="SMART" id="SM00987">
    <property type="entry name" value="UreE_C"/>
    <property type="match status" value="1"/>
</dbReference>
<keyword evidence="6 9" id="KW-0227">DNA damage</keyword>
<dbReference type="NCBIfam" id="NF003588">
    <property type="entry name" value="PRK05254.1-1"/>
    <property type="match status" value="1"/>
</dbReference>
<dbReference type="SMART" id="SM00986">
    <property type="entry name" value="UDG"/>
    <property type="match status" value="1"/>
</dbReference>
<dbReference type="InterPro" id="IPR018085">
    <property type="entry name" value="Ura-DNA_Glyclase_AS"/>
</dbReference>
<evidence type="ECO:0000256" key="1">
    <source>
        <dbReference type="ARBA" id="ARBA00001400"/>
    </source>
</evidence>